<accession>E1JXX7</accession>
<dbReference type="EMBL" id="AECZ01000016">
    <property type="protein sequence ID" value="EFL50715.1"/>
    <property type="molecule type" value="Genomic_DNA"/>
</dbReference>
<dbReference type="OrthoDB" id="5450902at2"/>
<dbReference type="AlphaFoldDB" id="E1JXX7"/>
<dbReference type="RefSeq" id="WP_005994307.1">
    <property type="nucleotide sequence ID" value="NZ_AECZ01000016.1"/>
</dbReference>
<comment type="caution">
    <text evidence="1">The sequence shown here is derived from an EMBL/GenBank/DDBJ whole genome shotgun (WGS) entry which is preliminary data.</text>
</comment>
<organism evidence="1 2">
    <name type="scientific">Solidesulfovibrio fructosivorans JJ]</name>
    <dbReference type="NCBI Taxonomy" id="596151"/>
    <lineage>
        <taxon>Bacteria</taxon>
        <taxon>Pseudomonadati</taxon>
        <taxon>Thermodesulfobacteriota</taxon>
        <taxon>Desulfovibrionia</taxon>
        <taxon>Desulfovibrionales</taxon>
        <taxon>Desulfovibrionaceae</taxon>
        <taxon>Solidesulfovibrio</taxon>
    </lineage>
</organism>
<reference evidence="1 2" key="1">
    <citation type="submission" date="2010-08" db="EMBL/GenBank/DDBJ databases">
        <title>The draft genome of Desulfovibrio fructosovorans JJ.</title>
        <authorList>
            <consortium name="US DOE Joint Genome Institute (JGI-PGF)"/>
            <person name="Lucas S."/>
            <person name="Copeland A."/>
            <person name="Lapidus A."/>
            <person name="Cheng J.-F."/>
            <person name="Bruce D."/>
            <person name="Goodwin L."/>
            <person name="Pitluck S."/>
            <person name="Land M.L."/>
            <person name="Hauser L."/>
            <person name="Chang Y.-J."/>
            <person name="Jeffries C."/>
            <person name="Wall J.D."/>
            <person name="Stahl D.A."/>
            <person name="Arkin A.P."/>
            <person name="Dehal P."/>
            <person name="Stolyar S.M."/>
            <person name="Hazen T.C."/>
            <person name="Woyke T.J."/>
        </authorList>
    </citation>
    <scope>NUCLEOTIDE SEQUENCE [LARGE SCALE GENOMIC DNA]</scope>
    <source>
        <strain evidence="1 2">JJ</strain>
    </source>
</reference>
<evidence type="ECO:0000313" key="2">
    <source>
        <dbReference type="Proteomes" id="UP000006250"/>
    </source>
</evidence>
<dbReference type="eggNOG" id="ENOG502Z99F">
    <property type="taxonomic scope" value="Bacteria"/>
</dbReference>
<proteinExistence type="predicted"/>
<name>E1JXX7_SOLFR</name>
<gene>
    <name evidence="1" type="ORF">DesfrDRAFT_2476</name>
</gene>
<keyword evidence="2" id="KW-1185">Reference proteome</keyword>
<dbReference type="Proteomes" id="UP000006250">
    <property type="component" value="Unassembled WGS sequence"/>
</dbReference>
<sequence length="522" mass="58027">MTDNLLVDPVFRIRTEEGVVQASLPGVLAMLGRDAVFDFPGLRPHQRHPWHAFLCQLAVMALEEAGENEWPDRLSEEDWRGYIRGLTPDYPDDAPWRLVVADLARPAFLQPPVPEGSLAGFTGMADANAASPFDLDVLVTSKEHGEKGKSNGQPTAEEWAFGLLLLQTFSGYLGRGNQSISRQNGGTAARQGVSLTFSPRPGANWKRDCRVLLTSMDSNWDNELFHQGSGLRLLWLDPWKGDKDDALSLCNLHPLFIEICRRIRLTLGLDDAVSFRVKGTEGTRVEAKHLKGVLGDPWIPINVGTKGGAKAYNSEPHYSVAHQVMFDTRAFEPCLLQRFHPGDPATGASLTFRVFSRTEGGSDGYHERIIPIPSKDRPFFAARHTDAAAMAKYMARMAWDARVRVLRPAVLQLLQASRETPEFKQPETAAWASRFSDTLDRAIDEAFFPALWDCLEAMGEASFEPHFLRPWSQCLIASVRREFKRACASLPVSSALAYRAMAKAECLLEGSLRKNLVIKEAA</sequence>
<evidence type="ECO:0000313" key="1">
    <source>
        <dbReference type="EMBL" id="EFL50715.1"/>
    </source>
</evidence>
<dbReference type="STRING" id="596151.DesfrDRAFT_2476"/>
<protein>
    <submittedName>
        <fullName evidence="1">CRISPR-associated protein, Cse1 family</fullName>
    </submittedName>
</protein>